<reference evidence="7 8" key="1">
    <citation type="journal article" date="2023" name="Hortic Res">
        <title>Pangenome of water caltrop reveals structural variations and asymmetric subgenome divergence after allopolyploidization.</title>
        <authorList>
            <person name="Zhang X."/>
            <person name="Chen Y."/>
            <person name="Wang L."/>
            <person name="Yuan Y."/>
            <person name="Fang M."/>
            <person name="Shi L."/>
            <person name="Lu R."/>
            <person name="Comes H.P."/>
            <person name="Ma Y."/>
            <person name="Chen Y."/>
            <person name="Huang G."/>
            <person name="Zhou Y."/>
            <person name="Zheng Z."/>
            <person name="Qiu Y."/>
        </authorList>
    </citation>
    <scope>NUCLEOTIDE SEQUENCE [LARGE SCALE GENOMIC DNA]</scope>
    <source>
        <strain evidence="7">F231</strain>
    </source>
</reference>
<dbReference type="GO" id="GO:0016926">
    <property type="term" value="P:protein desumoylation"/>
    <property type="evidence" value="ECO:0007669"/>
    <property type="project" value="TreeGrafter"/>
</dbReference>
<dbReference type="PANTHER" id="PTHR12606">
    <property type="entry name" value="SENTRIN/SUMO-SPECIFIC PROTEASE"/>
    <property type="match status" value="1"/>
</dbReference>
<keyword evidence="5" id="KW-1133">Transmembrane helix</keyword>
<keyword evidence="8" id="KW-1185">Reference proteome</keyword>
<name>A0AAN7MK46_TRANT</name>
<comment type="similarity">
    <text evidence="1">Belongs to the peptidase C48 family.</text>
</comment>
<feature type="domain" description="Ubiquitin-like protease family profile" evidence="6">
    <location>
        <begin position="1"/>
        <end position="127"/>
    </location>
</feature>
<evidence type="ECO:0000259" key="6">
    <source>
        <dbReference type="PROSITE" id="PS50600"/>
    </source>
</evidence>
<keyword evidence="5" id="KW-0472">Membrane</keyword>
<dbReference type="Proteomes" id="UP001346149">
    <property type="component" value="Unassembled WGS sequence"/>
</dbReference>
<gene>
    <name evidence="7" type="ORF">SAY86_021269</name>
</gene>
<evidence type="ECO:0000256" key="3">
    <source>
        <dbReference type="ARBA" id="ARBA00022801"/>
    </source>
</evidence>
<keyword evidence="4" id="KW-0788">Thiol protease</keyword>
<dbReference type="EMBL" id="JAXQNO010000003">
    <property type="protein sequence ID" value="KAK4800782.1"/>
    <property type="molecule type" value="Genomic_DNA"/>
</dbReference>
<evidence type="ECO:0000256" key="4">
    <source>
        <dbReference type="ARBA" id="ARBA00022807"/>
    </source>
</evidence>
<evidence type="ECO:0000313" key="8">
    <source>
        <dbReference type="Proteomes" id="UP001346149"/>
    </source>
</evidence>
<keyword evidence="5" id="KW-0812">Transmembrane</keyword>
<keyword evidence="2" id="KW-0645">Protease</keyword>
<evidence type="ECO:0000313" key="7">
    <source>
        <dbReference type="EMBL" id="KAK4800782.1"/>
    </source>
</evidence>
<dbReference type="GO" id="GO:0006508">
    <property type="term" value="P:proteolysis"/>
    <property type="evidence" value="ECO:0007669"/>
    <property type="project" value="UniProtKB-KW"/>
</dbReference>
<proteinExistence type="inferred from homology"/>
<evidence type="ECO:0000256" key="1">
    <source>
        <dbReference type="ARBA" id="ARBA00005234"/>
    </source>
</evidence>
<dbReference type="InterPro" id="IPR003653">
    <property type="entry name" value="Peptidase_C48_C"/>
</dbReference>
<evidence type="ECO:0000256" key="5">
    <source>
        <dbReference type="SAM" id="Phobius"/>
    </source>
</evidence>
<dbReference type="InterPro" id="IPR038765">
    <property type="entry name" value="Papain-like_cys_pep_sf"/>
</dbReference>
<feature type="transmembrane region" description="Helical" evidence="5">
    <location>
        <begin position="26"/>
        <end position="47"/>
    </location>
</feature>
<dbReference type="AlphaFoldDB" id="A0AAN7MK46"/>
<comment type="caution">
    <text evidence="7">The sequence shown here is derived from an EMBL/GenBank/DDBJ whole genome shotgun (WGS) entry which is preliminary data.</text>
</comment>
<dbReference type="Gene3D" id="3.40.395.10">
    <property type="entry name" value="Adenoviral Proteinase, Chain A"/>
    <property type="match status" value="1"/>
</dbReference>
<dbReference type="SUPFAM" id="SSF54001">
    <property type="entry name" value="Cysteine proteinases"/>
    <property type="match status" value="1"/>
</dbReference>
<keyword evidence="3" id="KW-0378">Hydrolase</keyword>
<sequence length="157" mass="18656">MLFVVSSVWLISPVSFVCEAINRRTIFYYLLTQLLLWFQCPLVYIYIKYDCFLFFSAKSACSLFYGNVVYILSSSTFQAKYFVDEVKDKNGKDIDVRSWKLEYVDDLPEQENSYDCGVFMIKYADFYSRGLDLCFSQEHMPYFRHRTAKEILKLRAD</sequence>
<dbReference type="GO" id="GO:0005634">
    <property type="term" value="C:nucleus"/>
    <property type="evidence" value="ECO:0007669"/>
    <property type="project" value="TreeGrafter"/>
</dbReference>
<accession>A0AAN7MK46</accession>
<dbReference type="PANTHER" id="PTHR12606:SF1">
    <property type="entry name" value="UBIQUITIN-LIKE-SPECIFIC PROTEASE 1A"/>
    <property type="match status" value="1"/>
</dbReference>
<evidence type="ECO:0000256" key="2">
    <source>
        <dbReference type="ARBA" id="ARBA00022670"/>
    </source>
</evidence>
<dbReference type="Pfam" id="PF02902">
    <property type="entry name" value="Peptidase_C48"/>
    <property type="match status" value="1"/>
</dbReference>
<dbReference type="PROSITE" id="PS50600">
    <property type="entry name" value="ULP_PROTEASE"/>
    <property type="match status" value="1"/>
</dbReference>
<dbReference type="GO" id="GO:0016929">
    <property type="term" value="F:deSUMOylase activity"/>
    <property type="evidence" value="ECO:0007669"/>
    <property type="project" value="TreeGrafter"/>
</dbReference>
<organism evidence="7 8">
    <name type="scientific">Trapa natans</name>
    <name type="common">Water chestnut</name>
    <dbReference type="NCBI Taxonomy" id="22666"/>
    <lineage>
        <taxon>Eukaryota</taxon>
        <taxon>Viridiplantae</taxon>
        <taxon>Streptophyta</taxon>
        <taxon>Embryophyta</taxon>
        <taxon>Tracheophyta</taxon>
        <taxon>Spermatophyta</taxon>
        <taxon>Magnoliopsida</taxon>
        <taxon>eudicotyledons</taxon>
        <taxon>Gunneridae</taxon>
        <taxon>Pentapetalae</taxon>
        <taxon>rosids</taxon>
        <taxon>malvids</taxon>
        <taxon>Myrtales</taxon>
        <taxon>Lythraceae</taxon>
        <taxon>Trapa</taxon>
    </lineage>
</organism>
<protein>
    <recommendedName>
        <fullName evidence="6">Ubiquitin-like protease family profile domain-containing protein</fullName>
    </recommendedName>
</protein>